<feature type="transmembrane region" description="Helical" evidence="8">
    <location>
        <begin position="73"/>
        <end position="93"/>
    </location>
</feature>
<sequence>MSAGALRPVRKVGAPWLLLVPCLAFMAVFFVYPVLKILAFSVIGEAGTLSAENFARVVDNSVYVSVLATTFKIALLTTACVLLLGYPLAYGLYKISPSTRNNYLMWVLIPFWTSDLVKAFSWVVLLGRNGAFNRALIDTGIVGEPLSLLHSSIGVYFGMTHALLPLAVLTILSVMTGVDSSLMRAANSLGAAPSHAFWRIFFPLTLPGIAAAGLLVFITALGFFVIPALLGGARDTLLAQIIISEMLVIMNWGMAALLSLMLLAVAFVVFWLYDRLLGVTRLVGEGRTDSGFSTGMLRYFSRALIAMAASLFAMLDSALQAVFGRRGTEIALKLYVIVICVFLMIPTVIVFPMSFTSGAFLDFPPPGWSLRWFEAYFTSSLWIDATLRSFGVGACAAAIALVLGSMAALALNRSSSRFKGLMVAFLISPLIVPRVVTAVGLFYLFAQLGIVGTTLGLVLGHAVIALPFVVITMSAGMKSYDTRLDQAAATLGATPLKTALYVMLPILKGSVLAAFLFAFIISFDDLSIALFTSGGLVSTLPKQMWDDMTLQLNPTISAASVVVTLLTLALLACAARATRNVTRLTNQPAN</sequence>
<dbReference type="Proteomes" id="UP000184226">
    <property type="component" value="Unassembled WGS sequence"/>
</dbReference>
<evidence type="ECO:0000256" key="7">
    <source>
        <dbReference type="ARBA" id="ARBA00023136"/>
    </source>
</evidence>
<dbReference type="STRING" id="658167.SAMN04488135_104405"/>
<dbReference type="OrthoDB" id="9808619at2"/>
<evidence type="ECO:0000256" key="3">
    <source>
        <dbReference type="ARBA" id="ARBA00022448"/>
    </source>
</evidence>
<protein>
    <submittedName>
        <fullName evidence="10">ABC-type spermidine/putrescine transport system, permease component I</fullName>
    </submittedName>
</protein>
<feature type="transmembrane region" description="Helical" evidence="8">
    <location>
        <begin position="252"/>
        <end position="273"/>
    </location>
</feature>
<dbReference type="AlphaFoldDB" id="A0A1M5VJ16"/>
<keyword evidence="5 8" id="KW-0812">Transmembrane</keyword>
<dbReference type="EMBL" id="FQXE01000004">
    <property type="protein sequence ID" value="SHH75272.1"/>
    <property type="molecule type" value="Genomic_DNA"/>
</dbReference>
<feature type="domain" description="ABC transmembrane type-1" evidence="9">
    <location>
        <begin position="67"/>
        <end position="273"/>
    </location>
</feature>
<dbReference type="PROSITE" id="PS50928">
    <property type="entry name" value="ABC_TM1"/>
    <property type="match status" value="2"/>
</dbReference>
<accession>A0A1M5VJ16</accession>
<comment type="similarity">
    <text evidence="2">Belongs to the binding-protein-dependent transport system permease family. CysTW subfamily.</text>
</comment>
<dbReference type="SUPFAM" id="SSF161098">
    <property type="entry name" value="MetI-like"/>
    <property type="match status" value="2"/>
</dbReference>
<dbReference type="GO" id="GO:0055085">
    <property type="term" value="P:transmembrane transport"/>
    <property type="evidence" value="ECO:0007669"/>
    <property type="project" value="InterPro"/>
</dbReference>
<keyword evidence="4" id="KW-1003">Cell membrane</keyword>
<name>A0A1M5VJ16_9BURK</name>
<evidence type="ECO:0000256" key="1">
    <source>
        <dbReference type="ARBA" id="ARBA00004651"/>
    </source>
</evidence>
<comment type="subcellular location">
    <subcellularLocation>
        <location evidence="1 8">Cell membrane</location>
        <topology evidence="1 8">Multi-pass membrane protein</topology>
    </subcellularLocation>
</comment>
<reference evidence="10 11" key="1">
    <citation type="submission" date="2016-11" db="EMBL/GenBank/DDBJ databases">
        <authorList>
            <person name="Jaros S."/>
            <person name="Januszkiewicz K."/>
            <person name="Wedrychowicz H."/>
        </authorList>
    </citation>
    <scope>NUCLEOTIDE SEQUENCE [LARGE SCALE GENOMIC DNA]</scope>
    <source>
        <strain evidence="10 11">CGMCC 1.10190</strain>
    </source>
</reference>
<keyword evidence="3 8" id="KW-0813">Transport</keyword>
<evidence type="ECO:0000259" key="9">
    <source>
        <dbReference type="PROSITE" id="PS50928"/>
    </source>
</evidence>
<dbReference type="PANTHER" id="PTHR42929:SF5">
    <property type="entry name" value="ABC TRANSPORTER PERMEASE PROTEIN"/>
    <property type="match status" value="1"/>
</dbReference>
<feature type="transmembrane region" description="Helical" evidence="8">
    <location>
        <begin position="334"/>
        <end position="355"/>
    </location>
</feature>
<evidence type="ECO:0000256" key="4">
    <source>
        <dbReference type="ARBA" id="ARBA00022475"/>
    </source>
</evidence>
<dbReference type="InterPro" id="IPR000515">
    <property type="entry name" value="MetI-like"/>
</dbReference>
<organism evidence="10 11">
    <name type="scientific">Pollutimonas bauzanensis</name>
    <dbReference type="NCBI Taxonomy" id="658167"/>
    <lineage>
        <taxon>Bacteria</taxon>
        <taxon>Pseudomonadati</taxon>
        <taxon>Pseudomonadota</taxon>
        <taxon>Betaproteobacteria</taxon>
        <taxon>Burkholderiales</taxon>
        <taxon>Alcaligenaceae</taxon>
        <taxon>Pollutimonas</taxon>
    </lineage>
</organism>
<keyword evidence="11" id="KW-1185">Reference proteome</keyword>
<feature type="transmembrane region" description="Helical" evidence="8">
    <location>
        <begin position="555"/>
        <end position="575"/>
    </location>
</feature>
<dbReference type="GO" id="GO:0005886">
    <property type="term" value="C:plasma membrane"/>
    <property type="evidence" value="ECO:0007669"/>
    <property type="project" value="UniProtKB-SubCell"/>
</dbReference>
<keyword evidence="7 8" id="KW-0472">Membrane</keyword>
<proteinExistence type="inferred from homology"/>
<dbReference type="PANTHER" id="PTHR42929">
    <property type="entry name" value="INNER MEMBRANE ABC TRANSPORTER PERMEASE PROTEIN YDCU-RELATED-RELATED"/>
    <property type="match status" value="1"/>
</dbReference>
<gene>
    <name evidence="10" type="ORF">SAMN04488135_104405</name>
</gene>
<dbReference type="RefSeq" id="WP_073103051.1">
    <property type="nucleotide sequence ID" value="NZ_FQXE01000004.1"/>
</dbReference>
<feature type="transmembrane region" description="Helical" evidence="8">
    <location>
        <begin position="153"/>
        <end position="175"/>
    </location>
</feature>
<feature type="transmembrane region" description="Helical" evidence="8">
    <location>
        <begin position="12"/>
        <end position="32"/>
    </location>
</feature>
<feature type="transmembrane region" description="Helical" evidence="8">
    <location>
        <begin position="105"/>
        <end position="125"/>
    </location>
</feature>
<dbReference type="Pfam" id="PF00528">
    <property type="entry name" value="BPD_transp_1"/>
    <property type="match status" value="2"/>
</dbReference>
<feature type="transmembrane region" description="Helical" evidence="8">
    <location>
        <begin position="208"/>
        <end position="231"/>
    </location>
</feature>
<dbReference type="InterPro" id="IPR035906">
    <property type="entry name" value="MetI-like_sf"/>
</dbReference>
<feature type="transmembrane region" description="Helical" evidence="8">
    <location>
        <begin position="498"/>
        <end position="523"/>
    </location>
</feature>
<dbReference type="Gene3D" id="1.10.3720.10">
    <property type="entry name" value="MetI-like"/>
    <property type="match status" value="2"/>
</dbReference>
<keyword evidence="6 8" id="KW-1133">Transmembrane helix</keyword>
<evidence type="ECO:0000256" key="8">
    <source>
        <dbReference type="RuleBase" id="RU363032"/>
    </source>
</evidence>
<evidence type="ECO:0000313" key="10">
    <source>
        <dbReference type="EMBL" id="SHH75272.1"/>
    </source>
</evidence>
<feature type="transmembrane region" description="Helical" evidence="8">
    <location>
        <begin position="458"/>
        <end position="477"/>
    </location>
</feature>
<evidence type="ECO:0000256" key="6">
    <source>
        <dbReference type="ARBA" id="ARBA00022989"/>
    </source>
</evidence>
<feature type="transmembrane region" description="Helical" evidence="8">
    <location>
        <begin position="390"/>
        <end position="411"/>
    </location>
</feature>
<dbReference type="CDD" id="cd06261">
    <property type="entry name" value="TM_PBP2"/>
    <property type="match status" value="2"/>
</dbReference>
<feature type="domain" description="ABC transmembrane type-1" evidence="9">
    <location>
        <begin position="386"/>
        <end position="574"/>
    </location>
</feature>
<evidence type="ECO:0000256" key="2">
    <source>
        <dbReference type="ARBA" id="ARBA00007069"/>
    </source>
</evidence>
<feature type="transmembrane region" description="Helical" evidence="8">
    <location>
        <begin position="423"/>
        <end position="446"/>
    </location>
</feature>
<evidence type="ECO:0000256" key="5">
    <source>
        <dbReference type="ARBA" id="ARBA00022692"/>
    </source>
</evidence>
<evidence type="ECO:0000313" key="11">
    <source>
        <dbReference type="Proteomes" id="UP000184226"/>
    </source>
</evidence>